<dbReference type="EMBL" id="JAKUCV010003952">
    <property type="protein sequence ID" value="KAJ4837063.1"/>
    <property type="molecule type" value="Genomic_DNA"/>
</dbReference>
<keyword evidence="1" id="KW-0862">Zinc</keyword>
<gene>
    <name evidence="4" type="ORF">Tsubulata_008426</name>
</gene>
<dbReference type="InterPro" id="IPR001878">
    <property type="entry name" value="Znf_CCHC"/>
</dbReference>
<dbReference type="AlphaFoldDB" id="A0A9Q0FSK9"/>
<name>A0A9Q0FSK9_9ROSI</name>
<dbReference type="InterPro" id="IPR040256">
    <property type="entry name" value="At4g02000-like"/>
</dbReference>
<evidence type="ECO:0000313" key="5">
    <source>
        <dbReference type="Proteomes" id="UP001141552"/>
    </source>
</evidence>
<keyword evidence="5" id="KW-1185">Reference proteome</keyword>
<dbReference type="GO" id="GO:0008270">
    <property type="term" value="F:zinc ion binding"/>
    <property type="evidence" value="ECO:0007669"/>
    <property type="project" value="UniProtKB-KW"/>
</dbReference>
<evidence type="ECO:0000313" key="4">
    <source>
        <dbReference type="EMBL" id="KAJ4837063.1"/>
    </source>
</evidence>
<dbReference type="InterPro" id="IPR036875">
    <property type="entry name" value="Znf_CCHC_sf"/>
</dbReference>
<sequence>MTRVWSLKTPVGVTEVEDNMFIFWFFPLVEKERMLSGSAWNFSGLLLFLKEWDAKVALAAMDFSDAPIWVQVWDMPPEHMIMRRATKIRELFNGVDDIELPKDNSIFWDKFFQMRVRIKLKDPLPTGFLNKRLGDEAFWVNFQYENLVDYCYYCARLGHVKKECPQLEEDHQNGRRKAEPMVGIFSMRATRKGKQSVLFKPNVPKSPKIRIQYAGGLRKSPKSEGGRWEIKIGDWQSKGVCATYIGRETFTYHLWCTCPLLGLGTTPSLAPPQEPSPHVDKPRPDENPSWPPALSLKKQAWARGLAEHLTPSPFKGVQIKWWLAVSHKEDYELNCLELSRAWANCDSSSPEEA</sequence>
<dbReference type="PROSITE" id="PS50158">
    <property type="entry name" value="ZF_CCHC"/>
    <property type="match status" value="1"/>
</dbReference>
<dbReference type="SUPFAM" id="SSF57756">
    <property type="entry name" value="Retrovirus zinc finger-like domains"/>
    <property type="match status" value="1"/>
</dbReference>
<reference evidence="4" key="2">
    <citation type="journal article" date="2023" name="Plants (Basel)">
        <title>Annotation of the Turnera subulata (Passifloraceae) Draft Genome Reveals the S-Locus Evolved after the Divergence of Turneroideae from Passifloroideae in a Stepwise Manner.</title>
        <authorList>
            <person name="Henning P.M."/>
            <person name="Roalson E.H."/>
            <person name="Mir W."/>
            <person name="McCubbin A.G."/>
            <person name="Shore J.S."/>
        </authorList>
    </citation>
    <scope>NUCLEOTIDE SEQUENCE</scope>
    <source>
        <strain evidence="4">F60SS</strain>
    </source>
</reference>
<dbReference type="Proteomes" id="UP001141552">
    <property type="component" value="Unassembled WGS sequence"/>
</dbReference>
<accession>A0A9Q0FSK9</accession>
<organism evidence="4 5">
    <name type="scientific">Turnera subulata</name>
    <dbReference type="NCBI Taxonomy" id="218843"/>
    <lineage>
        <taxon>Eukaryota</taxon>
        <taxon>Viridiplantae</taxon>
        <taxon>Streptophyta</taxon>
        <taxon>Embryophyta</taxon>
        <taxon>Tracheophyta</taxon>
        <taxon>Spermatophyta</taxon>
        <taxon>Magnoliopsida</taxon>
        <taxon>eudicotyledons</taxon>
        <taxon>Gunneridae</taxon>
        <taxon>Pentapetalae</taxon>
        <taxon>rosids</taxon>
        <taxon>fabids</taxon>
        <taxon>Malpighiales</taxon>
        <taxon>Passifloraceae</taxon>
        <taxon>Turnera</taxon>
    </lineage>
</organism>
<evidence type="ECO:0000256" key="1">
    <source>
        <dbReference type="PROSITE-ProRule" id="PRU00047"/>
    </source>
</evidence>
<dbReference type="OrthoDB" id="1750606at2759"/>
<keyword evidence="1" id="KW-0863">Zinc-finger</keyword>
<dbReference type="InterPro" id="IPR025558">
    <property type="entry name" value="DUF4283"/>
</dbReference>
<proteinExistence type="predicted"/>
<feature type="domain" description="CCHC-type" evidence="3">
    <location>
        <begin position="151"/>
        <end position="166"/>
    </location>
</feature>
<dbReference type="InterPro" id="IPR025836">
    <property type="entry name" value="Zn_knuckle_CX2CX4HX4C"/>
</dbReference>
<dbReference type="Pfam" id="PF14111">
    <property type="entry name" value="DUF4283"/>
    <property type="match status" value="1"/>
</dbReference>
<evidence type="ECO:0000256" key="2">
    <source>
        <dbReference type="SAM" id="MobiDB-lite"/>
    </source>
</evidence>
<feature type="compositionally biased region" description="Basic and acidic residues" evidence="2">
    <location>
        <begin position="277"/>
        <end position="286"/>
    </location>
</feature>
<protein>
    <recommendedName>
        <fullName evidence="3">CCHC-type domain-containing protein</fullName>
    </recommendedName>
</protein>
<keyword evidence="1" id="KW-0479">Metal-binding</keyword>
<reference evidence="4" key="1">
    <citation type="submission" date="2022-02" db="EMBL/GenBank/DDBJ databases">
        <authorList>
            <person name="Henning P.M."/>
            <person name="McCubbin A.G."/>
            <person name="Shore J.S."/>
        </authorList>
    </citation>
    <scope>NUCLEOTIDE SEQUENCE</scope>
    <source>
        <strain evidence="4">F60SS</strain>
        <tissue evidence="4">Leaves</tissue>
    </source>
</reference>
<evidence type="ECO:0000259" key="3">
    <source>
        <dbReference type="PROSITE" id="PS50158"/>
    </source>
</evidence>
<dbReference type="Pfam" id="PF14392">
    <property type="entry name" value="zf-CCHC_4"/>
    <property type="match status" value="1"/>
</dbReference>
<comment type="caution">
    <text evidence="4">The sequence shown here is derived from an EMBL/GenBank/DDBJ whole genome shotgun (WGS) entry which is preliminary data.</text>
</comment>
<feature type="region of interest" description="Disordered" evidence="2">
    <location>
        <begin position="268"/>
        <end position="292"/>
    </location>
</feature>
<dbReference type="PANTHER" id="PTHR31286:SF167">
    <property type="entry name" value="OS09G0268800 PROTEIN"/>
    <property type="match status" value="1"/>
</dbReference>
<dbReference type="GO" id="GO:0003676">
    <property type="term" value="F:nucleic acid binding"/>
    <property type="evidence" value="ECO:0007669"/>
    <property type="project" value="InterPro"/>
</dbReference>
<dbReference type="PANTHER" id="PTHR31286">
    <property type="entry name" value="GLYCINE-RICH CELL WALL STRUCTURAL PROTEIN 1.8-LIKE"/>
    <property type="match status" value="1"/>
</dbReference>